<keyword evidence="3" id="KW-0597">Phosphoprotein</keyword>
<keyword evidence="5" id="KW-0175">Coiled coil</keyword>
<dbReference type="CDD" id="cd00082">
    <property type="entry name" value="HisKA"/>
    <property type="match status" value="1"/>
</dbReference>
<dbReference type="Pfam" id="PF02518">
    <property type="entry name" value="HATPase_c"/>
    <property type="match status" value="1"/>
</dbReference>
<dbReference type="InterPro" id="IPR001638">
    <property type="entry name" value="Solute-binding_3/MltF_N"/>
</dbReference>
<keyword evidence="9" id="KW-0418">Kinase</keyword>
<evidence type="ECO:0000256" key="5">
    <source>
        <dbReference type="SAM" id="Coils"/>
    </source>
</evidence>
<evidence type="ECO:0000313" key="11">
    <source>
        <dbReference type="Proteomes" id="UP000290588"/>
    </source>
</evidence>
<dbReference type="PROSITE" id="PS50109">
    <property type="entry name" value="HIS_KIN"/>
    <property type="match status" value="1"/>
</dbReference>
<dbReference type="Proteomes" id="UP000290588">
    <property type="component" value="Unassembled WGS sequence"/>
</dbReference>
<dbReference type="InterPro" id="IPR003594">
    <property type="entry name" value="HATPase_dom"/>
</dbReference>
<feature type="domain" description="Histidine kinase" evidence="7">
    <location>
        <begin position="905"/>
        <end position="1128"/>
    </location>
</feature>
<evidence type="ECO:0000313" key="9">
    <source>
        <dbReference type="EMBL" id="RXI29716.1"/>
    </source>
</evidence>
<evidence type="ECO:0000256" key="4">
    <source>
        <dbReference type="ARBA" id="ARBA00022729"/>
    </source>
</evidence>
<dbReference type="Pfam" id="PF09084">
    <property type="entry name" value="NMT1"/>
    <property type="match status" value="1"/>
</dbReference>
<organism evidence="9 11">
    <name type="scientific">Arcobacter ellisii</name>
    <dbReference type="NCBI Taxonomy" id="913109"/>
    <lineage>
        <taxon>Bacteria</taxon>
        <taxon>Pseudomonadati</taxon>
        <taxon>Campylobacterota</taxon>
        <taxon>Epsilonproteobacteria</taxon>
        <taxon>Campylobacterales</taxon>
        <taxon>Arcobacteraceae</taxon>
        <taxon>Arcobacter</taxon>
    </lineage>
</organism>
<dbReference type="Gene3D" id="3.40.190.10">
    <property type="entry name" value="Periplasmic binding protein-like II"/>
    <property type="match status" value="6"/>
</dbReference>
<keyword evidence="6" id="KW-0472">Membrane</keyword>
<keyword evidence="10" id="KW-1185">Reference proteome</keyword>
<dbReference type="PRINTS" id="PR00344">
    <property type="entry name" value="BCTRLSENSOR"/>
</dbReference>
<dbReference type="InterPro" id="IPR015168">
    <property type="entry name" value="SsuA/THI5"/>
</dbReference>
<dbReference type="InterPro" id="IPR036097">
    <property type="entry name" value="HisK_dim/P_sf"/>
</dbReference>
<evidence type="ECO:0000256" key="2">
    <source>
        <dbReference type="ARBA" id="ARBA00012438"/>
    </source>
</evidence>
<dbReference type="SUPFAM" id="SSF47384">
    <property type="entry name" value="Homodimeric domain of signal transducing histidine kinase"/>
    <property type="match status" value="1"/>
</dbReference>
<dbReference type="RefSeq" id="WP_118918018.1">
    <property type="nucleotide sequence ID" value="NZ_CP032097.1"/>
</dbReference>
<dbReference type="InterPro" id="IPR005467">
    <property type="entry name" value="His_kinase_dom"/>
</dbReference>
<evidence type="ECO:0000313" key="10">
    <source>
        <dbReference type="Proteomes" id="UP000262582"/>
    </source>
</evidence>
<dbReference type="SUPFAM" id="SSF55874">
    <property type="entry name" value="ATPase domain of HSP90 chaperone/DNA topoisomerase II/histidine kinase"/>
    <property type="match status" value="1"/>
</dbReference>
<reference evidence="8 10" key="2">
    <citation type="submission" date="2018-08" db="EMBL/GenBank/DDBJ databases">
        <title>Complete genome of the Arcobacter ellisii type strain LMG 26155.</title>
        <authorList>
            <person name="Miller W.G."/>
            <person name="Yee E."/>
            <person name="Bono J.L."/>
        </authorList>
    </citation>
    <scope>NUCLEOTIDE SEQUENCE [LARGE SCALE GENOMIC DNA]</scope>
    <source>
        <strain evidence="8 10">LMG 26155</strain>
    </source>
</reference>
<sequence length="1135" mass="131704">MQNLIKQLFLSILILNITLFANSEKITLQLEWKHQFEFAGFYTAIEKGYYKDVGLEVEIKEFQDGINISQDVINGKSTFGISSSALILERLKGKPVVLVASYFKQNALALVTKPHIKTPADLKNKKIMALDWEMEHTSLGVMLKDFKIKSDDYTLVSHNYEIDKFINNEVDAMSIFITSQPFELDKLGVDYNILNPANFGIYSYDVELFTSESVVNKNPKMVKKFVEATNKGWEYAFKNKEEIVDLIYNKYTKRKTKESLLFEANKTEEIFKTNIFKIGAIAPELIKLNADLYTKLGLVSENFNITSLLNSYYLLNQNKNPIFFTEEEKIYLETHPIIKVHNEMSWPPFNYNIKGTPTGFSIDYMNLLASKLKIDVEYISGFTWNEYIEKLKNQEIDVMLNIAKTSKREEDFIFTSDYAKAIDTIFTKIDNTKLKKIEDFNGKTLAVIKGFYEEELLKKYYPDIKLILVKDSLEALEKVAFGEVEGSIDNFAVGNYYIQNNHLSNLKPAFSVNDERFNLDMFLATNKQNEILRNILEKGKDQISEEELLELKRKWINPNENDKNTAIYLNKEEKDYLKEKRVITMCVDPDWEPFEKINDKGEHEGIAADIIKLISSKLNVKIKLIPTKSWEQSITFSKEKKCDILSFLNETPKRKEWLDFTEPIFEDPNVIVGRIENQEIKDLSKIKASIALPKGTAMSEIFAKDFPNLIIIPTNSEDEAFKLVENKKADLTMRSMIITAYTIKKNNLFNLKIVNQPKGYENYLRIGVIKDNFTLVNILNKAIFHMDKKEIEDIINKWVVIKYEKVQDYTYFWVLLIMISILSIFFLYRQYLLKHTNKYLQAEVIKRTQQLEHSNIVLEQKQNELYNLNKNLEIKIKEEVEKNKLIQEKLFKSDKLASMGEMISNIAHQWRQPLSIISTVSTGIKLQKELNILTDEELLKNMDLINKNAQYLSETIDDFKNFIKGDRKIQLYNLNDTINQFLHIVDSSIKNSNITIILDLDKSIFILGYPNELIQCFINIFNNSKDAFSEIKQTHPLFFIETKEENGLAIISIKDNGGGIPENIISKIYDPYFTTKHKSQGTGLGLNMTYKLITQSAQGKIDATNVTYEFENSIYKGVEFKITLEIEKNKILENK</sequence>
<dbReference type="SMART" id="SM00062">
    <property type="entry name" value="PBPb"/>
    <property type="match status" value="2"/>
</dbReference>
<dbReference type="Pfam" id="PF00497">
    <property type="entry name" value="SBP_bac_3"/>
    <property type="match status" value="2"/>
</dbReference>
<comment type="catalytic activity">
    <reaction evidence="1">
        <text>ATP + protein L-histidine = ADP + protein N-phospho-L-histidine.</text>
        <dbReference type="EC" id="2.7.13.3"/>
    </reaction>
</comment>
<keyword evidence="4" id="KW-0732">Signal</keyword>
<keyword evidence="6" id="KW-0812">Transmembrane</keyword>
<dbReference type="SUPFAM" id="SSF53850">
    <property type="entry name" value="Periplasmic binding protein-like II"/>
    <property type="match status" value="3"/>
</dbReference>
<evidence type="ECO:0000313" key="8">
    <source>
        <dbReference type="EMBL" id="AXX95856.1"/>
    </source>
</evidence>
<dbReference type="EMBL" id="NXIG01000010">
    <property type="protein sequence ID" value="RXI29716.1"/>
    <property type="molecule type" value="Genomic_DNA"/>
</dbReference>
<dbReference type="EC" id="2.7.13.3" evidence="2"/>
<evidence type="ECO:0000259" key="7">
    <source>
        <dbReference type="PROSITE" id="PS50109"/>
    </source>
</evidence>
<dbReference type="AlphaFoldDB" id="A0A347UAH8"/>
<feature type="transmembrane region" description="Helical" evidence="6">
    <location>
        <begin position="809"/>
        <end position="828"/>
    </location>
</feature>
<name>A0A347UAH8_9BACT</name>
<dbReference type="SMART" id="SM00387">
    <property type="entry name" value="HATPase_c"/>
    <property type="match status" value="1"/>
</dbReference>
<dbReference type="GO" id="GO:0000155">
    <property type="term" value="F:phosphorelay sensor kinase activity"/>
    <property type="evidence" value="ECO:0007669"/>
    <property type="project" value="InterPro"/>
</dbReference>
<dbReference type="PANTHER" id="PTHR35936:SF19">
    <property type="entry name" value="AMINO-ACID-BINDING PROTEIN YXEM-RELATED"/>
    <property type="match status" value="1"/>
</dbReference>
<evidence type="ECO:0000256" key="3">
    <source>
        <dbReference type="ARBA" id="ARBA00022553"/>
    </source>
</evidence>
<keyword evidence="6" id="KW-1133">Transmembrane helix</keyword>
<dbReference type="CDD" id="cd13708">
    <property type="entry name" value="PBP2_BvgS_like_1"/>
    <property type="match status" value="1"/>
</dbReference>
<dbReference type="PANTHER" id="PTHR35936">
    <property type="entry name" value="MEMBRANE-BOUND LYTIC MUREIN TRANSGLYCOSYLASE F"/>
    <property type="match status" value="1"/>
</dbReference>
<dbReference type="Proteomes" id="UP000262582">
    <property type="component" value="Chromosome"/>
</dbReference>
<feature type="coiled-coil region" evidence="5">
    <location>
        <begin position="858"/>
        <end position="889"/>
    </location>
</feature>
<dbReference type="OrthoDB" id="5348080at2"/>
<gene>
    <name evidence="8" type="ORF">AELL_2224</name>
    <name evidence="9" type="ORF">CP962_10115</name>
</gene>
<dbReference type="CDD" id="cd01007">
    <property type="entry name" value="PBP2_BvgS_HisK_like"/>
    <property type="match status" value="1"/>
</dbReference>
<reference evidence="9 11" key="1">
    <citation type="submission" date="2017-09" db="EMBL/GenBank/DDBJ databases">
        <title>Genomics of the genus Arcobacter.</title>
        <authorList>
            <person name="Perez-Cataluna A."/>
            <person name="Figueras M.J."/>
            <person name="Salas-Masso N."/>
        </authorList>
    </citation>
    <scope>NUCLEOTIDE SEQUENCE [LARGE SCALE GENOMIC DNA]</scope>
    <source>
        <strain evidence="9 11">CECT 7837</strain>
    </source>
</reference>
<dbReference type="SMART" id="SM00388">
    <property type="entry name" value="HisKA"/>
    <property type="match status" value="1"/>
</dbReference>
<proteinExistence type="predicted"/>
<dbReference type="EMBL" id="CP032097">
    <property type="protein sequence ID" value="AXX95856.1"/>
    <property type="molecule type" value="Genomic_DNA"/>
</dbReference>
<dbReference type="Gene3D" id="3.30.565.10">
    <property type="entry name" value="Histidine kinase-like ATPase, C-terminal domain"/>
    <property type="match status" value="1"/>
</dbReference>
<dbReference type="InterPro" id="IPR003661">
    <property type="entry name" value="HisK_dim/P_dom"/>
</dbReference>
<dbReference type="Gene3D" id="1.10.287.130">
    <property type="match status" value="1"/>
</dbReference>
<dbReference type="InterPro" id="IPR036890">
    <property type="entry name" value="HATPase_C_sf"/>
</dbReference>
<dbReference type="InterPro" id="IPR004358">
    <property type="entry name" value="Sig_transdc_His_kin-like_C"/>
</dbReference>
<dbReference type="KEGG" id="aell:AELL_2224"/>
<evidence type="ECO:0000256" key="1">
    <source>
        <dbReference type="ARBA" id="ARBA00000085"/>
    </source>
</evidence>
<protein>
    <recommendedName>
        <fullName evidence="2">histidine kinase</fullName>
        <ecNumber evidence="2">2.7.13.3</ecNumber>
    </recommendedName>
</protein>
<evidence type="ECO:0000256" key="6">
    <source>
        <dbReference type="SAM" id="Phobius"/>
    </source>
</evidence>
<accession>A0A347UAH8</accession>
<keyword evidence="9" id="KW-0808">Transferase</keyword>